<protein>
    <submittedName>
        <fullName evidence="1">Uncharacterized protein</fullName>
    </submittedName>
</protein>
<dbReference type="EMBL" id="UINC01043005">
    <property type="protein sequence ID" value="SVB46404.1"/>
    <property type="molecule type" value="Genomic_DNA"/>
</dbReference>
<proteinExistence type="predicted"/>
<organism evidence="1">
    <name type="scientific">marine metagenome</name>
    <dbReference type="NCBI Taxonomy" id="408172"/>
    <lineage>
        <taxon>unclassified sequences</taxon>
        <taxon>metagenomes</taxon>
        <taxon>ecological metagenomes</taxon>
    </lineage>
</organism>
<feature type="non-terminal residue" evidence="1">
    <location>
        <position position="26"/>
    </location>
</feature>
<name>A0A382E8J4_9ZZZZ</name>
<dbReference type="AlphaFoldDB" id="A0A382E8J4"/>
<evidence type="ECO:0000313" key="1">
    <source>
        <dbReference type="EMBL" id="SVB46404.1"/>
    </source>
</evidence>
<gene>
    <name evidence="1" type="ORF">METZ01_LOCUS199258</name>
</gene>
<sequence>MADHFERVKGYIVDLGFTIDEEIADE</sequence>
<reference evidence="1" key="1">
    <citation type="submission" date="2018-05" db="EMBL/GenBank/DDBJ databases">
        <authorList>
            <person name="Lanie J.A."/>
            <person name="Ng W.-L."/>
            <person name="Kazmierczak K.M."/>
            <person name="Andrzejewski T.M."/>
            <person name="Davidsen T.M."/>
            <person name="Wayne K.J."/>
            <person name="Tettelin H."/>
            <person name="Glass J.I."/>
            <person name="Rusch D."/>
            <person name="Podicherti R."/>
            <person name="Tsui H.-C.T."/>
            <person name="Winkler M.E."/>
        </authorList>
    </citation>
    <scope>NUCLEOTIDE SEQUENCE</scope>
</reference>
<accession>A0A382E8J4</accession>